<sequence length="277" mass="31437">MCINGFPGIPVEGLTLSQPQNDRYGLRIVDHGELRSLVFQDVMGRQRVVAQMNLEQPETLVQIDRRGLLASFLLVPVQGRSLVVGLRNLGLIRFLRNFTPAQFIDVAEENPELIRAADQWFGLKPDDQLTIRRDDRLEYLLSRPQGSYDVIYLDQGVMEADGVVTNGLSDHARRLEVMTGIRDRLTDQGVLIVALETSPRTVERDADSVIAVFPHVFVWESPETGVTLLAALKHRQIINPLILRERARKLDQWAYTGFSFHGFIDHLLAGEYRVQEI</sequence>
<organism evidence="1 2">
    <name type="scientific">Parendozoicomonas haliclonae</name>
    <dbReference type="NCBI Taxonomy" id="1960125"/>
    <lineage>
        <taxon>Bacteria</taxon>
        <taxon>Pseudomonadati</taxon>
        <taxon>Pseudomonadota</taxon>
        <taxon>Gammaproteobacteria</taxon>
        <taxon>Oceanospirillales</taxon>
        <taxon>Endozoicomonadaceae</taxon>
        <taxon>Parendozoicomonas</taxon>
    </lineage>
</organism>
<dbReference type="AlphaFoldDB" id="A0A1X7AQI1"/>
<dbReference type="SUPFAM" id="SSF53335">
    <property type="entry name" value="S-adenosyl-L-methionine-dependent methyltransferases"/>
    <property type="match status" value="1"/>
</dbReference>
<protein>
    <submittedName>
        <fullName evidence="1">Spermidine synthase</fullName>
    </submittedName>
</protein>
<dbReference type="Gene3D" id="3.40.50.150">
    <property type="entry name" value="Vaccinia Virus protein VP39"/>
    <property type="match status" value="1"/>
</dbReference>
<keyword evidence="2" id="KW-1185">Reference proteome</keyword>
<name>A0A1X7AQI1_9GAMM</name>
<proteinExistence type="predicted"/>
<dbReference type="EMBL" id="FWPT01000012">
    <property type="protein sequence ID" value="SMA50413.1"/>
    <property type="molecule type" value="Genomic_DNA"/>
</dbReference>
<dbReference type="RefSeq" id="WP_087112852.1">
    <property type="nucleotide sequence ID" value="NZ_CBCSCN010000005.1"/>
</dbReference>
<evidence type="ECO:0000313" key="1">
    <source>
        <dbReference type="EMBL" id="SMA50413.1"/>
    </source>
</evidence>
<gene>
    <name evidence="1" type="ORF">EHSB41UT_04211</name>
</gene>
<dbReference type="OrthoDB" id="5516475at2"/>
<reference evidence="1 2" key="1">
    <citation type="submission" date="2017-03" db="EMBL/GenBank/DDBJ databases">
        <authorList>
            <person name="Afonso C.L."/>
            <person name="Miller P.J."/>
            <person name="Scott M.A."/>
            <person name="Spackman E."/>
            <person name="Goraichik I."/>
            <person name="Dimitrov K.M."/>
            <person name="Suarez D.L."/>
            <person name="Swayne D.E."/>
        </authorList>
    </citation>
    <scope>NUCLEOTIDE SEQUENCE [LARGE SCALE GENOMIC DNA]</scope>
    <source>
        <strain evidence="1">SB41UT1</strain>
    </source>
</reference>
<dbReference type="Proteomes" id="UP000196573">
    <property type="component" value="Unassembled WGS sequence"/>
</dbReference>
<accession>A0A1X7AQI1</accession>
<dbReference type="InterPro" id="IPR029063">
    <property type="entry name" value="SAM-dependent_MTases_sf"/>
</dbReference>
<evidence type="ECO:0000313" key="2">
    <source>
        <dbReference type="Proteomes" id="UP000196573"/>
    </source>
</evidence>